<gene>
    <name evidence="1" type="ORF">IRI77_29785</name>
</gene>
<accession>A0A7S7SIE5</accession>
<dbReference type="EMBL" id="CP063849">
    <property type="protein sequence ID" value="QOY86932.1"/>
    <property type="molecule type" value="Genomic_DNA"/>
</dbReference>
<dbReference type="KEGG" id="pfer:IRI77_29785"/>
<evidence type="ECO:0008006" key="3">
    <source>
        <dbReference type="Google" id="ProtNLM"/>
    </source>
</evidence>
<organism evidence="1 2">
    <name type="scientific">Paludibaculum fermentans</name>
    <dbReference type="NCBI Taxonomy" id="1473598"/>
    <lineage>
        <taxon>Bacteria</taxon>
        <taxon>Pseudomonadati</taxon>
        <taxon>Acidobacteriota</taxon>
        <taxon>Terriglobia</taxon>
        <taxon>Bryobacterales</taxon>
        <taxon>Bryobacteraceae</taxon>
        <taxon>Paludibaculum</taxon>
    </lineage>
</organism>
<dbReference type="InterPro" id="IPR027417">
    <property type="entry name" value="P-loop_NTPase"/>
</dbReference>
<dbReference type="Proteomes" id="UP000593892">
    <property type="component" value="Chromosome"/>
</dbReference>
<evidence type="ECO:0000313" key="1">
    <source>
        <dbReference type="EMBL" id="QOY86932.1"/>
    </source>
</evidence>
<name>A0A7S7SIE5_PALFE</name>
<evidence type="ECO:0000313" key="2">
    <source>
        <dbReference type="Proteomes" id="UP000593892"/>
    </source>
</evidence>
<sequence length="133" mass="14465">MRIIVGGLGRKTGKTTLVCRIIALSRDRQWTAVKISHHQPPGGAPYSLQADDAAGDTRRFREAGAHRTFWLQGDLASALPDLKALLADTPNWIVESGAALRHLEHDFALLAVDPAHIEDEKVLGLLDRGEVDG</sequence>
<keyword evidence="2" id="KW-1185">Reference proteome</keyword>
<reference evidence="1 2" key="1">
    <citation type="submission" date="2020-10" db="EMBL/GenBank/DDBJ databases">
        <title>Complete genome sequence of Paludibaculum fermentans P105T, a facultatively anaerobic acidobacterium capable of dissimilatory Fe(III) reduction.</title>
        <authorList>
            <person name="Dedysh S.N."/>
            <person name="Beletsky A.V."/>
            <person name="Kulichevskaya I.S."/>
            <person name="Mardanov A.V."/>
            <person name="Ravin N.V."/>
        </authorList>
    </citation>
    <scope>NUCLEOTIDE SEQUENCE [LARGE SCALE GENOMIC DNA]</scope>
    <source>
        <strain evidence="1 2">P105</strain>
    </source>
</reference>
<protein>
    <recommendedName>
        <fullName evidence="3">Molybdopterin-guanine dinucleotide biosynthesis protein B</fullName>
    </recommendedName>
</protein>
<dbReference type="RefSeq" id="WP_194448601.1">
    <property type="nucleotide sequence ID" value="NZ_CP063849.1"/>
</dbReference>
<dbReference type="AlphaFoldDB" id="A0A7S7SIE5"/>
<dbReference type="Gene3D" id="3.40.50.300">
    <property type="entry name" value="P-loop containing nucleotide triphosphate hydrolases"/>
    <property type="match status" value="1"/>
</dbReference>
<proteinExistence type="predicted"/>